<keyword evidence="3" id="KW-1185">Reference proteome</keyword>
<reference evidence="2 3" key="1">
    <citation type="submission" date="2023-01" db="EMBL/GenBank/DDBJ databases">
        <title>Novel diversity within Roseofilum (Cyanobacteria; Desertifilaceae) from marine benthic mats with descriptions of four novel species.</title>
        <authorList>
            <person name="Wang Y."/>
            <person name="Berthold D.E."/>
            <person name="Hu J."/>
            <person name="Lefler F.W."/>
            <person name="Laughinghouse H.D. IV."/>
        </authorList>
    </citation>
    <scope>NUCLEOTIDE SEQUENCE [LARGE SCALE GENOMIC DNA]</scope>
    <source>
        <strain evidence="2 3">BLCC-M91</strain>
    </source>
</reference>
<proteinExistence type="predicted"/>
<feature type="domain" description="DUF5615" evidence="1">
    <location>
        <begin position="3"/>
        <end position="62"/>
    </location>
</feature>
<dbReference type="EMBL" id="JAQPOK010000081">
    <property type="protein sequence ID" value="MDJ1179253.1"/>
    <property type="molecule type" value="Genomic_DNA"/>
</dbReference>
<dbReference type="Proteomes" id="UP001231370">
    <property type="component" value="Unassembled WGS sequence"/>
</dbReference>
<evidence type="ECO:0000259" key="1">
    <source>
        <dbReference type="Pfam" id="PF18480"/>
    </source>
</evidence>
<name>A0ABT7BJ87_9CYAN</name>
<sequence>MIQYLIDENLPNLYQEQLKHYLPELKALMVGDPNAPEKGTLDPEILLWCEEHDFILVTNNRRSMPVHLRDHLENSHQIPGIFTFRKNFSIGKVIEDLVLIAEAGDPDEYKNRITHIPLSI</sequence>
<accession>A0ABT7BJ87</accession>
<protein>
    <submittedName>
        <fullName evidence="2">DUF5615 family PIN-like protein</fullName>
    </submittedName>
</protein>
<gene>
    <name evidence="2" type="ORF">PJF56_10290</name>
</gene>
<dbReference type="Pfam" id="PF18480">
    <property type="entry name" value="DUF5615"/>
    <property type="match status" value="1"/>
</dbReference>
<dbReference type="InterPro" id="IPR041049">
    <property type="entry name" value="DUF5615"/>
</dbReference>
<organism evidence="2 3">
    <name type="scientific">Roseofilum halophilum BLCC-M91</name>
    <dbReference type="NCBI Taxonomy" id="3022259"/>
    <lineage>
        <taxon>Bacteria</taxon>
        <taxon>Bacillati</taxon>
        <taxon>Cyanobacteriota</taxon>
        <taxon>Cyanophyceae</taxon>
        <taxon>Desertifilales</taxon>
        <taxon>Desertifilaceae</taxon>
        <taxon>Roseofilum</taxon>
        <taxon>Roseofilum halophilum</taxon>
    </lineage>
</organism>
<evidence type="ECO:0000313" key="2">
    <source>
        <dbReference type="EMBL" id="MDJ1179253.1"/>
    </source>
</evidence>
<evidence type="ECO:0000313" key="3">
    <source>
        <dbReference type="Proteomes" id="UP001231370"/>
    </source>
</evidence>
<comment type="caution">
    <text evidence="2">The sequence shown here is derived from an EMBL/GenBank/DDBJ whole genome shotgun (WGS) entry which is preliminary data.</text>
</comment>